<evidence type="ECO:0000256" key="5">
    <source>
        <dbReference type="ARBA" id="ARBA00022833"/>
    </source>
</evidence>
<feature type="domain" description="C2H2-type" evidence="10">
    <location>
        <begin position="374"/>
        <end position="401"/>
    </location>
</feature>
<keyword evidence="3" id="KW-0677">Repeat</keyword>
<dbReference type="GO" id="GO:0000978">
    <property type="term" value="F:RNA polymerase II cis-regulatory region sequence-specific DNA binding"/>
    <property type="evidence" value="ECO:0007669"/>
    <property type="project" value="TreeGrafter"/>
</dbReference>
<dbReference type="VEuPathDB" id="VectorBase:AMEC016904"/>
<dbReference type="GO" id="GO:0003700">
    <property type="term" value="F:DNA-binding transcription factor activity"/>
    <property type="evidence" value="ECO:0007669"/>
    <property type="project" value="TreeGrafter"/>
</dbReference>
<evidence type="ECO:0000256" key="9">
    <source>
        <dbReference type="SAM" id="MobiDB-lite"/>
    </source>
</evidence>
<dbReference type="FunFam" id="3.30.160.60:FF:000202">
    <property type="entry name" value="Zinc finger protein 574"/>
    <property type="match status" value="1"/>
</dbReference>
<evidence type="ECO:0000313" key="12">
    <source>
        <dbReference type="Proteomes" id="UP000075902"/>
    </source>
</evidence>
<proteinExistence type="predicted"/>
<dbReference type="FunFam" id="3.30.160.60:FF:002539">
    <property type="entry name" value="GD10244"/>
    <property type="match status" value="1"/>
</dbReference>
<organism evidence="11 12">
    <name type="scientific">Anopheles melas</name>
    <dbReference type="NCBI Taxonomy" id="34690"/>
    <lineage>
        <taxon>Eukaryota</taxon>
        <taxon>Metazoa</taxon>
        <taxon>Ecdysozoa</taxon>
        <taxon>Arthropoda</taxon>
        <taxon>Hexapoda</taxon>
        <taxon>Insecta</taxon>
        <taxon>Pterygota</taxon>
        <taxon>Neoptera</taxon>
        <taxon>Endopterygota</taxon>
        <taxon>Diptera</taxon>
        <taxon>Nematocera</taxon>
        <taxon>Culicoidea</taxon>
        <taxon>Culicidae</taxon>
        <taxon>Anophelinae</taxon>
        <taxon>Anopheles</taxon>
    </lineage>
</organism>
<dbReference type="InterPro" id="IPR013087">
    <property type="entry name" value="Znf_C2H2_type"/>
</dbReference>
<reference evidence="12" key="1">
    <citation type="submission" date="2014-01" db="EMBL/GenBank/DDBJ databases">
        <title>The Genome Sequence of Anopheles melas CM1001059_A (V2).</title>
        <authorList>
            <consortium name="The Broad Institute Genomics Platform"/>
            <person name="Neafsey D.E."/>
            <person name="Besansky N."/>
            <person name="Howell P."/>
            <person name="Walton C."/>
            <person name="Young S.K."/>
            <person name="Zeng Q."/>
            <person name="Gargeya S."/>
            <person name="Fitzgerald M."/>
            <person name="Haas B."/>
            <person name="Abouelleil A."/>
            <person name="Allen A.W."/>
            <person name="Alvarado L."/>
            <person name="Arachchi H.M."/>
            <person name="Berlin A.M."/>
            <person name="Chapman S.B."/>
            <person name="Gainer-Dewar J."/>
            <person name="Goldberg J."/>
            <person name="Griggs A."/>
            <person name="Gujja S."/>
            <person name="Hansen M."/>
            <person name="Howarth C."/>
            <person name="Imamovic A."/>
            <person name="Ireland A."/>
            <person name="Larimer J."/>
            <person name="McCowan C."/>
            <person name="Murphy C."/>
            <person name="Pearson M."/>
            <person name="Poon T.W."/>
            <person name="Priest M."/>
            <person name="Roberts A."/>
            <person name="Saif S."/>
            <person name="Shea T."/>
            <person name="Sisk P."/>
            <person name="Sykes S."/>
            <person name="Wortman J."/>
            <person name="Nusbaum C."/>
            <person name="Birren B."/>
        </authorList>
    </citation>
    <scope>NUCLEOTIDE SEQUENCE [LARGE SCALE GENOMIC DNA]</scope>
    <source>
        <strain evidence="12">CM1001059</strain>
    </source>
</reference>
<accession>A0A182UAJ0</accession>
<sequence length="615" mass="69925">MDMKDEEYPSPEAFEPEWCRVCVSEPEAIHGMDEMIDADHSVSLNMMLEAMFPMFASPEGKDSPTTQQHLPTKACDSCKHKIMIAYGLYLLLIESEERLQRYLGEAARSCTDDEKAEQSCAPYEVLIECSFDDGETALSREEEPPALRPLEALDEESVPRKRGRPRTRPLPPTATVLVEEEKRPKRMCKQDRINESVMEEEQMVLEEDIILLDESTGEQTSQPVAKKRGRKPKIQEESTNQLNESTTEQAIEPPVAKKRGRKPKVRAESTDQLGDSTAEQTVDPPVAKKRGRKPKSKPEPAEGDESSTEGRKERKQSATIKVEAAEYLSDQGAGGVELESKVDVYSCQLCEGHTYGSPTELTDHLKAEHPDLIRTCDKCPKVFMTEAAYQHHQYCHATLRSYFCMFCDKGFQTENLLKSHTKSHTEMAEFLCSLCGKKFNNKSNLRQHLVRHTGVKPWACTQCPSRFCTKGERPYSCDLCPMRFVSTYHVKRHMLTHTGEKPFKCTYCERSFAQSNDMVKHMKTHVGENPYQCDRCEASFRLLTDLRNHYKETCTPVDKGAGSSADEGKAIRFTSTSILKMRYEKEMGQYSEQRYEESAGQRKVMAEATDFPAME</sequence>
<evidence type="ECO:0000256" key="1">
    <source>
        <dbReference type="ARBA" id="ARBA00004123"/>
    </source>
</evidence>
<dbReference type="VEuPathDB" id="VectorBase:AMEC018620"/>
<dbReference type="Gene3D" id="3.30.160.60">
    <property type="entry name" value="Classic Zinc Finger"/>
    <property type="match status" value="5"/>
</dbReference>
<dbReference type="PANTHER" id="PTHR24390">
    <property type="entry name" value="ZINC FINGER PROTEIN"/>
    <property type="match status" value="1"/>
</dbReference>
<dbReference type="GO" id="GO:0008270">
    <property type="term" value="F:zinc ion binding"/>
    <property type="evidence" value="ECO:0007669"/>
    <property type="project" value="UniProtKB-KW"/>
</dbReference>
<evidence type="ECO:0000259" key="10">
    <source>
        <dbReference type="PROSITE" id="PS50157"/>
    </source>
</evidence>
<dbReference type="Pfam" id="PF00096">
    <property type="entry name" value="zf-C2H2"/>
    <property type="match status" value="3"/>
</dbReference>
<keyword evidence="12" id="KW-1185">Reference proteome</keyword>
<dbReference type="PROSITE" id="PS50157">
    <property type="entry name" value="ZINC_FINGER_C2H2_2"/>
    <property type="match status" value="5"/>
</dbReference>
<feature type="region of interest" description="Disordered" evidence="9">
    <location>
        <begin position="213"/>
        <end position="318"/>
    </location>
</feature>
<keyword evidence="6" id="KW-0238">DNA-binding</keyword>
<keyword evidence="7" id="KW-0539">Nucleus</keyword>
<evidence type="ECO:0000256" key="3">
    <source>
        <dbReference type="ARBA" id="ARBA00022737"/>
    </source>
</evidence>
<dbReference type="InterPro" id="IPR036236">
    <property type="entry name" value="Znf_C2H2_sf"/>
</dbReference>
<feature type="compositionally biased region" description="Polar residues" evidence="9">
    <location>
        <begin position="270"/>
        <end position="280"/>
    </location>
</feature>
<evidence type="ECO:0000256" key="6">
    <source>
        <dbReference type="ARBA" id="ARBA00023125"/>
    </source>
</evidence>
<dbReference type="SUPFAM" id="SSF57667">
    <property type="entry name" value="beta-beta-alpha zinc fingers"/>
    <property type="match status" value="4"/>
</dbReference>
<reference evidence="11" key="2">
    <citation type="submission" date="2020-05" db="UniProtKB">
        <authorList>
            <consortium name="EnsemblMetazoa"/>
        </authorList>
    </citation>
    <scope>IDENTIFICATION</scope>
    <source>
        <strain evidence="11">CM1001059</strain>
    </source>
</reference>
<dbReference type="PANTHER" id="PTHR24390:SF159">
    <property type="entry name" value="GROWTH FACTOR INDEPENDENT 1 TRANSCRIPTIONAL REPRESSOR"/>
    <property type="match status" value="1"/>
</dbReference>
<comment type="subcellular location">
    <subcellularLocation>
        <location evidence="1">Nucleus</location>
    </subcellularLocation>
</comment>
<dbReference type="SMART" id="SM00868">
    <property type="entry name" value="zf-AD"/>
    <property type="match status" value="1"/>
</dbReference>
<evidence type="ECO:0000256" key="2">
    <source>
        <dbReference type="ARBA" id="ARBA00022723"/>
    </source>
</evidence>
<dbReference type="Proteomes" id="UP000075902">
    <property type="component" value="Unassembled WGS sequence"/>
</dbReference>
<dbReference type="SMART" id="SM00355">
    <property type="entry name" value="ZnF_C2H2"/>
    <property type="match status" value="7"/>
</dbReference>
<dbReference type="PROSITE" id="PS00028">
    <property type="entry name" value="ZINC_FINGER_C2H2_1"/>
    <property type="match status" value="5"/>
</dbReference>
<evidence type="ECO:0000256" key="8">
    <source>
        <dbReference type="PROSITE-ProRule" id="PRU00042"/>
    </source>
</evidence>
<evidence type="ECO:0000256" key="4">
    <source>
        <dbReference type="ARBA" id="ARBA00022771"/>
    </source>
</evidence>
<dbReference type="AlphaFoldDB" id="A0A182UAJ0"/>
<dbReference type="GO" id="GO:0006357">
    <property type="term" value="P:regulation of transcription by RNA polymerase II"/>
    <property type="evidence" value="ECO:0007669"/>
    <property type="project" value="TreeGrafter"/>
</dbReference>
<feature type="region of interest" description="Disordered" evidence="9">
    <location>
        <begin position="136"/>
        <end position="175"/>
    </location>
</feature>
<feature type="domain" description="C2H2-type" evidence="10">
    <location>
        <begin position="503"/>
        <end position="530"/>
    </location>
</feature>
<keyword evidence="5" id="KW-0862">Zinc</keyword>
<dbReference type="Pfam" id="PF12874">
    <property type="entry name" value="zf-met"/>
    <property type="match status" value="1"/>
</dbReference>
<dbReference type="InterPro" id="IPR012934">
    <property type="entry name" value="Znf_AD"/>
</dbReference>
<dbReference type="Pfam" id="PF07776">
    <property type="entry name" value="zf-AD"/>
    <property type="match status" value="1"/>
</dbReference>
<feature type="domain" description="C2H2-type" evidence="10">
    <location>
        <begin position="402"/>
        <end position="429"/>
    </location>
</feature>
<evidence type="ECO:0000313" key="11">
    <source>
        <dbReference type="EnsemblMetazoa" id="AMEC018620-PA"/>
    </source>
</evidence>
<keyword evidence="2" id="KW-0479">Metal-binding</keyword>
<keyword evidence="4 8" id="KW-0863">Zinc-finger</keyword>
<dbReference type="EnsemblMetazoa" id="AMEC018620-RA">
    <property type="protein sequence ID" value="AMEC018620-PA"/>
    <property type="gene ID" value="AMEC018620"/>
</dbReference>
<evidence type="ECO:0000256" key="7">
    <source>
        <dbReference type="ARBA" id="ARBA00023242"/>
    </source>
</evidence>
<protein>
    <recommendedName>
        <fullName evidence="10">C2H2-type domain-containing protein</fullName>
    </recommendedName>
</protein>
<dbReference type="GO" id="GO:0032502">
    <property type="term" value="P:developmental process"/>
    <property type="evidence" value="ECO:0007669"/>
    <property type="project" value="UniProtKB-ARBA"/>
</dbReference>
<dbReference type="STRING" id="34690.A0A182UAJ0"/>
<feature type="compositionally biased region" description="Polar residues" evidence="9">
    <location>
        <begin position="237"/>
        <end position="249"/>
    </location>
</feature>
<dbReference type="GO" id="GO:0005634">
    <property type="term" value="C:nucleus"/>
    <property type="evidence" value="ECO:0007669"/>
    <property type="project" value="UniProtKB-SubCell"/>
</dbReference>
<feature type="domain" description="C2H2-type" evidence="10">
    <location>
        <begin position="430"/>
        <end position="457"/>
    </location>
</feature>
<dbReference type="FunFam" id="3.30.160.60:FF:000145">
    <property type="entry name" value="Zinc finger protein 574"/>
    <property type="match status" value="1"/>
</dbReference>
<name>A0A182UAJ0_9DIPT</name>
<feature type="domain" description="C2H2-type" evidence="10">
    <location>
        <begin position="475"/>
        <end position="502"/>
    </location>
</feature>
<dbReference type="EnsemblMetazoa" id="AMEC016904-RA">
    <property type="protein sequence ID" value="AMEC016904-PA"/>
    <property type="gene ID" value="AMEC016904"/>
</dbReference>